<evidence type="ECO:0000313" key="2">
    <source>
        <dbReference type="EMBL" id="NIJ23115.1"/>
    </source>
</evidence>
<keyword evidence="1" id="KW-1133">Transmembrane helix</keyword>
<sequence>MDARSDPKPDPGLLPAPAPPSLFDRLGQLRRDRPRVSAPAARGDWIKAALLFAVLVAGPLASIAINRITIARAQDGAAEARARRTPAEIATARIRMGRAVLAAAFERPAPVVVLSRLAAVLPVDSRIARVGQRQGALYAEIATSDPDRLRAALRRDVLLGVLRETGQRQGDGVIVVALAQAR</sequence>
<protein>
    <submittedName>
        <fullName evidence="2">Uncharacterized protein</fullName>
    </submittedName>
</protein>
<evidence type="ECO:0000256" key="1">
    <source>
        <dbReference type="SAM" id="Phobius"/>
    </source>
</evidence>
<name>A0ABX0TXU4_9SPHN</name>
<keyword evidence="1" id="KW-0472">Membrane</keyword>
<reference evidence="2 3" key="1">
    <citation type="submission" date="2020-03" db="EMBL/GenBank/DDBJ databases">
        <title>Genomic Encyclopedia of Type Strains, Phase IV (KMG-IV): sequencing the most valuable type-strain genomes for metagenomic binning, comparative biology and taxonomic classification.</title>
        <authorList>
            <person name="Goeker M."/>
        </authorList>
    </citation>
    <scope>NUCLEOTIDE SEQUENCE [LARGE SCALE GENOMIC DNA]</scope>
    <source>
        <strain evidence="2 3">DSM 22753</strain>
    </source>
</reference>
<organism evidence="2 3">
    <name type="scientific">Sphingomonas japonica</name>
    <dbReference type="NCBI Taxonomy" id="511662"/>
    <lineage>
        <taxon>Bacteria</taxon>
        <taxon>Pseudomonadati</taxon>
        <taxon>Pseudomonadota</taxon>
        <taxon>Alphaproteobacteria</taxon>
        <taxon>Sphingomonadales</taxon>
        <taxon>Sphingomonadaceae</taxon>
        <taxon>Sphingomonas</taxon>
    </lineage>
</organism>
<dbReference type="Proteomes" id="UP000788153">
    <property type="component" value="Unassembled WGS sequence"/>
</dbReference>
<evidence type="ECO:0000313" key="3">
    <source>
        <dbReference type="Proteomes" id="UP000788153"/>
    </source>
</evidence>
<keyword evidence="1" id="KW-0812">Transmembrane</keyword>
<accession>A0ABX0TXU4</accession>
<gene>
    <name evidence="2" type="ORF">FHT01_000657</name>
</gene>
<dbReference type="RefSeq" id="WP_140048279.1">
    <property type="nucleotide sequence ID" value="NZ_BAAAEV010000001.1"/>
</dbReference>
<dbReference type="EMBL" id="JAASQP010000001">
    <property type="protein sequence ID" value="NIJ23115.1"/>
    <property type="molecule type" value="Genomic_DNA"/>
</dbReference>
<comment type="caution">
    <text evidence="2">The sequence shown here is derived from an EMBL/GenBank/DDBJ whole genome shotgun (WGS) entry which is preliminary data.</text>
</comment>
<keyword evidence="3" id="KW-1185">Reference proteome</keyword>
<feature type="transmembrane region" description="Helical" evidence="1">
    <location>
        <begin position="45"/>
        <end position="65"/>
    </location>
</feature>
<proteinExistence type="predicted"/>